<dbReference type="PANTHER" id="PTHR30221:SF8">
    <property type="entry name" value="SMALL-CONDUCTANCE MECHANOSENSITIVE CHANNEL"/>
    <property type="match status" value="1"/>
</dbReference>
<protein>
    <submittedName>
        <fullName evidence="7">Mechanosensitive ion channel family protein</fullName>
    </submittedName>
</protein>
<evidence type="ECO:0000256" key="2">
    <source>
        <dbReference type="ARBA" id="ARBA00022692"/>
    </source>
</evidence>
<dbReference type="RefSeq" id="WP_379828961.1">
    <property type="nucleotide sequence ID" value="NZ_JBHUHU010000001.1"/>
</dbReference>
<dbReference type="InterPro" id="IPR045275">
    <property type="entry name" value="MscS_archaea/bacteria_type"/>
</dbReference>
<evidence type="ECO:0000259" key="6">
    <source>
        <dbReference type="Pfam" id="PF00924"/>
    </source>
</evidence>
<keyword evidence="2 5" id="KW-0812">Transmembrane</keyword>
<dbReference type="PANTHER" id="PTHR30221">
    <property type="entry name" value="SMALL-CONDUCTANCE MECHANOSENSITIVE CHANNEL"/>
    <property type="match status" value="1"/>
</dbReference>
<feature type="transmembrane region" description="Helical" evidence="5">
    <location>
        <begin position="50"/>
        <end position="73"/>
    </location>
</feature>
<feature type="transmembrane region" description="Helical" evidence="5">
    <location>
        <begin position="12"/>
        <end position="29"/>
    </location>
</feature>
<dbReference type="InterPro" id="IPR006685">
    <property type="entry name" value="MscS_channel_2nd"/>
</dbReference>
<name>A0ABW4XSW1_9FLAO</name>
<dbReference type="Gene3D" id="1.10.287.1260">
    <property type="match status" value="1"/>
</dbReference>
<sequence>MSMLDPMSFKTEILVTVILLVVTITLSSFSKRAIRKFGKTSSIDMNSRKIIFYLSNLFFYLLAFVGISLIWGVNLKDFSLFLSSVLAIVGIGFVAQWSILSNLTASVILFFSHPLRLGDRIRVMDKDFDWTGKVEDISGFYLFMRTDDGRRITIPTNLVIQKGIEILKHEDIETEHEAEKEDAVD</sequence>
<dbReference type="SUPFAM" id="SSF50182">
    <property type="entry name" value="Sm-like ribonucleoproteins"/>
    <property type="match status" value="1"/>
</dbReference>
<evidence type="ECO:0000256" key="3">
    <source>
        <dbReference type="ARBA" id="ARBA00022989"/>
    </source>
</evidence>
<dbReference type="Gene3D" id="2.30.30.60">
    <property type="match status" value="1"/>
</dbReference>
<proteinExistence type="predicted"/>
<keyword evidence="3 5" id="KW-1133">Transmembrane helix</keyword>
<dbReference type="Proteomes" id="UP001597342">
    <property type="component" value="Unassembled WGS sequence"/>
</dbReference>
<dbReference type="InterPro" id="IPR010920">
    <property type="entry name" value="LSM_dom_sf"/>
</dbReference>
<feature type="transmembrane region" description="Helical" evidence="5">
    <location>
        <begin position="85"/>
        <end position="112"/>
    </location>
</feature>
<keyword evidence="4 5" id="KW-0472">Membrane</keyword>
<evidence type="ECO:0000256" key="5">
    <source>
        <dbReference type="SAM" id="Phobius"/>
    </source>
</evidence>
<dbReference type="Pfam" id="PF00924">
    <property type="entry name" value="MS_channel_2nd"/>
    <property type="match status" value="1"/>
</dbReference>
<evidence type="ECO:0000313" key="8">
    <source>
        <dbReference type="Proteomes" id="UP001597342"/>
    </source>
</evidence>
<dbReference type="InterPro" id="IPR023408">
    <property type="entry name" value="MscS_beta-dom_sf"/>
</dbReference>
<feature type="domain" description="Mechanosensitive ion channel MscS" evidence="6">
    <location>
        <begin position="99"/>
        <end position="163"/>
    </location>
</feature>
<evidence type="ECO:0000256" key="4">
    <source>
        <dbReference type="ARBA" id="ARBA00023136"/>
    </source>
</evidence>
<gene>
    <name evidence="7" type="ORF">ACFSJE_00420</name>
</gene>
<comment type="caution">
    <text evidence="7">The sequence shown here is derived from an EMBL/GenBank/DDBJ whole genome shotgun (WGS) entry which is preliminary data.</text>
</comment>
<comment type="subcellular location">
    <subcellularLocation>
        <location evidence="1">Membrane</location>
    </subcellularLocation>
</comment>
<accession>A0ABW4XSW1</accession>
<reference evidence="8" key="1">
    <citation type="journal article" date="2019" name="Int. J. Syst. Evol. Microbiol.">
        <title>The Global Catalogue of Microorganisms (GCM) 10K type strain sequencing project: providing services to taxonomists for standard genome sequencing and annotation.</title>
        <authorList>
            <consortium name="The Broad Institute Genomics Platform"/>
            <consortium name="The Broad Institute Genome Sequencing Center for Infectious Disease"/>
            <person name="Wu L."/>
            <person name="Ma J."/>
        </authorList>
    </citation>
    <scope>NUCLEOTIDE SEQUENCE [LARGE SCALE GENOMIC DNA]</scope>
    <source>
        <strain evidence="8">JCM 3389</strain>
    </source>
</reference>
<evidence type="ECO:0000313" key="7">
    <source>
        <dbReference type="EMBL" id="MFD2098214.1"/>
    </source>
</evidence>
<evidence type="ECO:0000256" key="1">
    <source>
        <dbReference type="ARBA" id="ARBA00004370"/>
    </source>
</evidence>
<keyword evidence="8" id="KW-1185">Reference proteome</keyword>
<organism evidence="7 8">
    <name type="scientific">Flagellimonas iocasae</name>
    <dbReference type="NCBI Taxonomy" id="2055905"/>
    <lineage>
        <taxon>Bacteria</taxon>
        <taxon>Pseudomonadati</taxon>
        <taxon>Bacteroidota</taxon>
        <taxon>Flavobacteriia</taxon>
        <taxon>Flavobacteriales</taxon>
        <taxon>Flavobacteriaceae</taxon>
        <taxon>Flagellimonas</taxon>
    </lineage>
</organism>
<dbReference type="EMBL" id="JBHUHU010000001">
    <property type="protein sequence ID" value="MFD2098214.1"/>
    <property type="molecule type" value="Genomic_DNA"/>
</dbReference>